<dbReference type="OrthoDB" id="211933at2"/>
<gene>
    <name evidence="2" type="ORF">PSA7680_00229</name>
</gene>
<dbReference type="AlphaFoldDB" id="A0A1Y5RBR5"/>
<evidence type="ECO:0000313" key="2">
    <source>
        <dbReference type="EMBL" id="SLN12957.1"/>
    </source>
</evidence>
<organism evidence="2 3">
    <name type="scientific">Pseudoruegeria aquimaris</name>
    <dbReference type="NCBI Taxonomy" id="393663"/>
    <lineage>
        <taxon>Bacteria</taxon>
        <taxon>Pseudomonadati</taxon>
        <taxon>Pseudomonadota</taxon>
        <taxon>Alphaproteobacteria</taxon>
        <taxon>Rhodobacterales</taxon>
        <taxon>Roseobacteraceae</taxon>
        <taxon>Pseudoruegeria</taxon>
    </lineage>
</organism>
<dbReference type="Pfam" id="PF13470">
    <property type="entry name" value="PIN_3"/>
    <property type="match status" value="1"/>
</dbReference>
<proteinExistence type="predicted"/>
<dbReference type="SUPFAM" id="SSF88723">
    <property type="entry name" value="PIN domain-like"/>
    <property type="match status" value="1"/>
</dbReference>
<protein>
    <recommendedName>
        <fullName evidence="1">PIN domain-containing protein</fullName>
    </recommendedName>
</protein>
<accession>A0A1Y5RBR5</accession>
<dbReference type="RefSeq" id="WP_085866813.1">
    <property type="nucleotide sequence ID" value="NZ_FWFQ01000001.1"/>
</dbReference>
<reference evidence="2 3" key="1">
    <citation type="submission" date="2017-03" db="EMBL/GenBank/DDBJ databases">
        <authorList>
            <person name="Afonso C.L."/>
            <person name="Miller P.J."/>
            <person name="Scott M.A."/>
            <person name="Spackman E."/>
            <person name="Goraichik I."/>
            <person name="Dimitrov K.M."/>
            <person name="Suarez D.L."/>
            <person name="Swayne D.E."/>
        </authorList>
    </citation>
    <scope>NUCLEOTIDE SEQUENCE [LARGE SCALE GENOMIC DNA]</scope>
    <source>
        <strain evidence="2 3">CECT 7680</strain>
    </source>
</reference>
<name>A0A1Y5RBR5_9RHOB</name>
<keyword evidence="3" id="KW-1185">Reference proteome</keyword>
<evidence type="ECO:0000313" key="3">
    <source>
        <dbReference type="Proteomes" id="UP000193409"/>
    </source>
</evidence>
<dbReference type="NCBIfam" id="NF046100">
    <property type="entry name" value="RSP_2648_fam_PIN"/>
    <property type="match status" value="1"/>
</dbReference>
<dbReference type="InterPro" id="IPR029060">
    <property type="entry name" value="PIN-like_dom_sf"/>
</dbReference>
<dbReference type="EMBL" id="FWFQ01000001">
    <property type="protein sequence ID" value="SLN12957.1"/>
    <property type="molecule type" value="Genomic_DNA"/>
</dbReference>
<evidence type="ECO:0000259" key="1">
    <source>
        <dbReference type="Pfam" id="PF13470"/>
    </source>
</evidence>
<sequence length="180" mass="19435">MKLVVDACVLYPTVLREVVSGVAQAGVFTPLYSERILGEWTHAAARLGPVGGAQAEGEAALWRARFPLGLVAADPELEARLYLPDPTDRHVLAAAITGGADGILTLNLKDFPRRELAEHGLAPLGPDAFLRGLAEAAPELLRAVTERVHAEAERLSGEKLDPRRLYKKARLPRMAKALYG</sequence>
<dbReference type="InterPro" id="IPR002716">
    <property type="entry name" value="PIN_dom"/>
</dbReference>
<feature type="domain" description="PIN" evidence="1">
    <location>
        <begin position="2"/>
        <end position="108"/>
    </location>
</feature>
<dbReference type="Proteomes" id="UP000193409">
    <property type="component" value="Unassembled WGS sequence"/>
</dbReference>